<feature type="domain" description="Flagellin C-terminal" evidence="5">
    <location>
        <begin position="542"/>
        <end position="624"/>
    </location>
</feature>
<dbReference type="InterPro" id="IPR001492">
    <property type="entry name" value="Flagellin"/>
</dbReference>
<dbReference type="OrthoDB" id="9796789at2"/>
<sequence>MSSIPTNVRAAAALQVLSSVRSDMATRQKRIATGLEVASTKDDSAKYIRAQNLRGHILMQQSVGDTLDRWKSTTDIAISGAETISDLVNRLQEKSLMLQDAANDRASTRAIRKDMQALIEQIGGIVDSSAFSGTNLLKGKAFTETVTQTRYSLPASSVNPGPLLASLRSSQQAGAMPPDTLETILNGTRRLSLPASPLTPQTFNDLIGSYSANDPGYLPVTDNAARSYSVAAGDTPGRVNLLIDTGSTLFEGSSGSGEVEIWQNGVRVAASGQAYAADGNAVAPALSQDGPFILSFDYDPANGRDIQIRVPQGNKGLAIEGLQLQDPAQAIPKPSEHWTSAIVYETHAPFDPPVDSADPEEVAFARHDPLGESALPEGVRAQFSLDPGGQAARIDLSFDAYELPDTMEIWQDGVRLAATGQPAVSQGAPVGEGLPRSGLNLLSFDYDPVKGPLSITVNGAQHDTASAWAIGAVSMREIGSPFAADTAKSVNGLHRVAFSNVAYDFITDTRGGSERIMSRDLTARTLDLDPLDWENPEGIVAKVHEASRKVLAALTYFGAHSRGLDMRQENGSKQGDVTTQALGNLVDADLSAEAAKSEALRIREQLALQGLSIANQQPALMLKLFGQ</sequence>
<dbReference type="InterPro" id="IPR001029">
    <property type="entry name" value="Flagellin_N"/>
</dbReference>
<dbReference type="GO" id="GO:0009288">
    <property type="term" value="C:bacterial-type flagellum"/>
    <property type="evidence" value="ECO:0007669"/>
    <property type="project" value="UniProtKB-SubCell"/>
</dbReference>
<dbReference type="PANTHER" id="PTHR42792:SF2">
    <property type="entry name" value="FLAGELLIN"/>
    <property type="match status" value="1"/>
</dbReference>
<keyword evidence="3" id="KW-0964">Secreted</keyword>
<dbReference type="PATRIC" id="fig|1114963.3.peg.3976"/>
<reference evidence="6 7" key="1">
    <citation type="journal article" date="2015" name="G3 (Bethesda)">
        <title>Insights into Ongoing Evolution of the Hexachlorocyclohexane Catabolic Pathway from Comparative Genomics of Ten Sphingomonadaceae Strains.</title>
        <authorList>
            <person name="Pearce S.L."/>
            <person name="Oakeshott J.G."/>
            <person name="Pandey G."/>
        </authorList>
    </citation>
    <scope>NUCLEOTIDE SEQUENCE [LARGE SCALE GENOMIC DNA]</scope>
    <source>
        <strain evidence="6 7">LL02</strain>
    </source>
</reference>
<comment type="similarity">
    <text evidence="1 3">Belongs to the bacterial flagellin family.</text>
</comment>
<keyword evidence="7" id="KW-1185">Reference proteome</keyword>
<dbReference type="SUPFAM" id="SSF64518">
    <property type="entry name" value="Phase 1 flagellin"/>
    <property type="match status" value="1"/>
</dbReference>
<evidence type="ECO:0000256" key="1">
    <source>
        <dbReference type="ARBA" id="ARBA00005709"/>
    </source>
</evidence>
<dbReference type="Proteomes" id="UP000052268">
    <property type="component" value="Unassembled WGS sequence"/>
</dbReference>
<comment type="subcellular location">
    <subcellularLocation>
        <location evidence="3">Secreted</location>
    </subcellularLocation>
    <subcellularLocation>
        <location evidence="3">Bacterial flagellum</location>
    </subcellularLocation>
</comment>
<dbReference type="EMBL" id="JACU01000010">
    <property type="protein sequence ID" value="KMS51805.1"/>
    <property type="molecule type" value="Genomic_DNA"/>
</dbReference>
<evidence type="ECO:0000313" key="6">
    <source>
        <dbReference type="EMBL" id="KMS51805.1"/>
    </source>
</evidence>
<dbReference type="AlphaFoldDB" id="A0A0J8A910"/>
<gene>
    <name evidence="6" type="ORF">V474_01850</name>
</gene>
<organism evidence="6 7">
    <name type="scientific">Novosphingobium barchaimii LL02</name>
    <dbReference type="NCBI Taxonomy" id="1114963"/>
    <lineage>
        <taxon>Bacteria</taxon>
        <taxon>Pseudomonadati</taxon>
        <taxon>Pseudomonadota</taxon>
        <taxon>Alphaproteobacteria</taxon>
        <taxon>Sphingomonadales</taxon>
        <taxon>Sphingomonadaceae</taxon>
        <taxon>Novosphingobium</taxon>
    </lineage>
</organism>
<feature type="domain" description="Flagellin N-terminal" evidence="4">
    <location>
        <begin position="4"/>
        <end position="140"/>
    </location>
</feature>
<dbReference type="Pfam" id="PF00669">
    <property type="entry name" value="Flagellin_N"/>
    <property type="match status" value="1"/>
</dbReference>
<dbReference type="PANTHER" id="PTHR42792">
    <property type="entry name" value="FLAGELLIN"/>
    <property type="match status" value="1"/>
</dbReference>
<evidence type="ECO:0000259" key="5">
    <source>
        <dbReference type="Pfam" id="PF00700"/>
    </source>
</evidence>
<name>A0A0J8A910_9SPHN</name>
<dbReference type="Gene3D" id="1.20.1330.10">
    <property type="entry name" value="f41 fragment of flagellin, N-terminal domain"/>
    <property type="match status" value="2"/>
</dbReference>
<dbReference type="InterPro" id="IPR046358">
    <property type="entry name" value="Flagellin_C"/>
</dbReference>
<dbReference type="RefSeq" id="WP_059152988.1">
    <property type="nucleotide sequence ID" value="NZ_KQ130457.1"/>
</dbReference>
<keyword evidence="2 3" id="KW-0975">Bacterial flagellum</keyword>
<dbReference type="GO" id="GO:0005576">
    <property type="term" value="C:extracellular region"/>
    <property type="evidence" value="ECO:0007669"/>
    <property type="project" value="UniProtKB-SubCell"/>
</dbReference>
<evidence type="ECO:0000256" key="2">
    <source>
        <dbReference type="ARBA" id="ARBA00023143"/>
    </source>
</evidence>
<comment type="caution">
    <text evidence="6">The sequence shown here is derived from an EMBL/GenBank/DDBJ whole genome shotgun (WGS) entry which is preliminary data.</text>
</comment>
<proteinExistence type="inferred from homology"/>
<accession>A0A0J8A910</accession>
<evidence type="ECO:0000313" key="7">
    <source>
        <dbReference type="Proteomes" id="UP000052268"/>
    </source>
</evidence>
<dbReference type="Pfam" id="PF00700">
    <property type="entry name" value="Flagellin_C"/>
    <property type="match status" value="1"/>
</dbReference>
<evidence type="ECO:0000259" key="4">
    <source>
        <dbReference type="Pfam" id="PF00669"/>
    </source>
</evidence>
<dbReference type="GO" id="GO:0005198">
    <property type="term" value="F:structural molecule activity"/>
    <property type="evidence" value="ECO:0007669"/>
    <property type="project" value="UniProtKB-UniRule"/>
</dbReference>
<comment type="function">
    <text evidence="3">Flagellin is the subunit protein which polymerizes to form the filaments of bacterial flagella.</text>
</comment>
<protein>
    <recommendedName>
        <fullName evidence="3">Flagellin</fullName>
    </recommendedName>
</protein>
<evidence type="ECO:0000256" key="3">
    <source>
        <dbReference type="RuleBase" id="RU362073"/>
    </source>
</evidence>